<evidence type="ECO:0000313" key="3">
    <source>
        <dbReference type="EMBL" id="GHB71579.1"/>
    </source>
</evidence>
<organism evidence="3 4">
    <name type="scientific">Persicitalea jodogahamensis</name>
    <dbReference type="NCBI Taxonomy" id="402147"/>
    <lineage>
        <taxon>Bacteria</taxon>
        <taxon>Pseudomonadati</taxon>
        <taxon>Bacteroidota</taxon>
        <taxon>Cytophagia</taxon>
        <taxon>Cytophagales</taxon>
        <taxon>Spirosomataceae</taxon>
        <taxon>Persicitalea</taxon>
    </lineage>
</organism>
<dbReference type="AlphaFoldDB" id="A0A8J3D9T3"/>
<name>A0A8J3D9T3_9BACT</name>
<keyword evidence="1" id="KW-1133">Transmembrane helix</keyword>
<feature type="transmembrane region" description="Helical" evidence="1">
    <location>
        <begin position="165"/>
        <end position="183"/>
    </location>
</feature>
<evidence type="ECO:0000256" key="1">
    <source>
        <dbReference type="SAM" id="Phobius"/>
    </source>
</evidence>
<feature type="transmembrane region" description="Helical" evidence="1">
    <location>
        <begin position="123"/>
        <end position="145"/>
    </location>
</feature>
<feature type="transmembrane region" description="Helical" evidence="1">
    <location>
        <begin position="69"/>
        <end position="90"/>
    </location>
</feature>
<feature type="transmembrane region" description="Helical" evidence="1">
    <location>
        <begin position="96"/>
        <end position="114"/>
    </location>
</feature>
<sequence>MKKILAWLHVHKYEVLLVSLIQHLFIGVFLEDVDFYAKVIWPINILVVGMASVGIFVKKGRWKKIVRDILFVVVLILPIALPFFGRLPYFMLSLNIAYVIFFSFIFREIIAFLIRPGYINKDLITASACGYFLLLEISVFLMQVFVYEDKDTQALNGIDYSSQAAVFMDLVYFNSVTFTSIGFGDITPEAHYVKLLTAFVGIIGQFYSVVLVGILISKFSAKTTFANEHEESTPPDSP</sequence>
<feature type="transmembrane region" description="Helical" evidence="1">
    <location>
        <begin position="195"/>
        <end position="216"/>
    </location>
</feature>
<evidence type="ECO:0000259" key="2">
    <source>
        <dbReference type="Pfam" id="PF07885"/>
    </source>
</evidence>
<feature type="transmembrane region" description="Helical" evidence="1">
    <location>
        <begin position="36"/>
        <end position="57"/>
    </location>
</feature>
<dbReference type="Pfam" id="PF07885">
    <property type="entry name" value="Ion_trans_2"/>
    <property type="match status" value="1"/>
</dbReference>
<accession>A0A8J3D9T3</accession>
<dbReference type="EMBL" id="BMXF01000002">
    <property type="protein sequence ID" value="GHB71579.1"/>
    <property type="molecule type" value="Genomic_DNA"/>
</dbReference>
<gene>
    <name evidence="3" type="ORF">GCM10007390_26780</name>
</gene>
<evidence type="ECO:0000313" key="4">
    <source>
        <dbReference type="Proteomes" id="UP000598271"/>
    </source>
</evidence>
<keyword evidence="4" id="KW-1185">Reference proteome</keyword>
<dbReference type="RefSeq" id="WP_189564969.1">
    <property type="nucleotide sequence ID" value="NZ_BMXF01000002.1"/>
</dbReference>
<dbReference type="SUPFAM" id="SSF81324">
    <property type="entry name" value="Voltage-gated potassium channels"/>
    <property type="match status" value="1"/>
</dbReference>
<dbReference type="Gene3D" id="1.10.287.70">
    <property type="match status" value="1"/>
</dbReference>
<dbReference type="Proteomes" id="UP000598271">
    <property type="component" value="Unassembled WGS sequence"/>
</dbReference>
<proteinExistence type="predicted"/>
<feature type="transmembrane region" description="Helical" evidence="1">
    <location>
        <begin position="12"/>
        <end position="30"/>
    </location>
</feature>
<reference evidence="3 4" key="1">
    <citation type="journal article" date="2014" name="Int. J. Syst. Evol. Microbiol.">
        <title>Complete genome sequence of Corynebacterium casei LMG S-19264T (=DSM 44701T), isolated from a smear-ripened cheese.</title>
        <authorList>
            <consortium name="US DOE Joint Genome Institute (JGI-PGF)"/>
            <person name="Walter F."/>
            <person name="Albersmeier A."/>
            <person name="Kalinowski J."/>
            <person name="Ruckert C."/>
        </authorList>
    </citation>
    <scope>NUCLEOTIDE SEQUENCE [LARGE SCALE GENOMIC DNA]</scope>
    <source>
        <strain evidence="3 4">KCTC 12866</strain>
    </source>
</reference>
<keyword evidence="1" id="KW-0812">Transmembrane</keyword>
<dbReference type="InterPro" id="IPR013099">
    <property type="entry name" value="K_chnl_dom"/>
</dbReference>
<protein>
    <recommendedName>
        <fullName evidence="2">Potassium channel domain-containing protein</fullName>
    </recommendedName>
</protein>
<feature type="domain" description="Potassium channel" evidence="2">
    <location>
        <begin position="149"/>
        <end position="219"/>
    </location>
</feature>
<comment type="caution">
    <text evidence="3">The sequence shown here is derived from an EMBL/GenBank/DDBJ whole genome shotgun (WGS) entry which is preliminary data.</text>
</comment>
<keyword evidence="1" id="KW-0472">Membrane</keyword>